<proteinExistence type="predicted"/>
<gene>
    <name evidence="1" type="ORF">O6H91_10G044100</name>
</gene>
<dbReference type="Proteomes" id="UP001162992">
    <property type="component" value="Chromosome 10"/>
</dbReference>
<protein>
    <submittedName>
        <fullName evidence="1">Uncharacterized protein</fullName>
    </submittedName>
</protein>
<reference evidence="2" key="1">
    <citation type="journal article" date="2024" name="Proc. Natl. Acad. Sci. U.S.A.">
        <title>Extraordinary preservation of gene collinearity over three hundred million years revealed in homosporous lycophytes.</title>
        <authorList>
            <person name="Li C."/>
            <person name="Wickell D."/>
            <person name="Kuo L.Y."/>
            <person name="Chen X."/>
            <person name="Nie B."/>
            <person name="Liao X."/>
            <person name="Peng D."/>
            <person name="Ji J."/>
            <person name="Jenkins J."/>
            <person name="Williams M."/>
            <person name="Shu S."/>
            <person name="Plott C."/>
            <person name="Barry K."/>
            <person name="Rajasekar S."/>
            <person name="Grimwood J."/>
            <person name="Han X."/>
            <person name="Sun S."/>
            <person name="Hou Z."/>
            <person name="He W."/>
            <person name="Dai G."/>
            <person name="Sun C."/>
            <person name="Schmutz J."/>
            <person name="Leebens-Mack J.H."/>
            <person name="Li F.W."/>
            <person name="Wang L."/>
        </authorList>
    </citation>
    <scope>NUCLEOTIDE SEQUENCE [LARGE SCALE GENOMIC DNA]</scope>
    <source>
        <strain evidence="2">cv. PW_Plant_1</strain>
    </source>
</reference>
<name>A0ACC2CGE4_DIPCM</name>
<accession>A0ACC2CGE4</accession>
<sequence length="116" mass="13798">MHVATMLCIMLLAQSIHPKYIDIYDMHRYIFCHFWRILNIKVLHISLEFKDGFILNIYSQTERLFFSFLFLFFFFLMGGRGEGRGGCVCVSKRAFAWHNNEARKGQCCQSCRKEQK</sequence>
<evidence type="ECO:0000313" key="2">
    <source>
        <dbReference type="Proteomes" id="UP001162992"/>
    </source>
</evidence>
<dbReference type="EMBL" id="CM055101">
    <property type="protein sequence ID" value="KAJ7541066.1"/>
    <property type="molecule type" value="Genomic_DNA"/>
</dbReference>
<comment type="caution">
    <text evidence="1">The sequence shown here is derived from an EMBL/GenBank/DDBJ whole genome shotgun (WGS) entry which is preliminary data.</text>
</comment>
<evidence type="ECO:0000313" key="1">
    <source>
        <dbReference type="EMBL" id="KAJ7541066.1"/>
    </source>
</evidence>
<keyword evidence="2" id="KW-1185">Reference proteome</keyword>
<organism evidence="1 2">
    <name type="scientific">Diphasiastrum complanatum</name>
    <name type="common">Issler's clubmoss</name>
    <name type="synonym">Lycopodium complanatum</name>
    <dbReference type="NCBI Taxonomy" id="34168"/>
    <lineage>
        <taxon>Eukaryota</taxon>
        <taxon>Viridiplantae</taxon>
        <taxon>Streptophyta</taxon>
        <taxon>Embryophyta</taxon>
        <taxon>Tracheophyta</taxon>
        <taxon>Lycopodiopsida</taxon>
        <taxon>Lycopodiales</taxon>
        <taxon>Lycopodiaceae</taxon>
        <taxon>Lycopodioideae</taxon>
        <taxon>Diphasiastrum</taxon>
    </lineage>
</organism>